<protein>
    <submittedName>
        <fullName evidence="3">Tripartite tricarboxylate transporter TctB family protein</fullName>
    </submittedName>
</protein>
<comment type="caution">
    <text evidence="3">The sequence shown here is derived from an EMBL/GenBank/DDBJ whole genome shotgun (WGS) entry which is preliminary data.</text>
</comment>
<evidence type="ECO:0000256" key="1">
    <source>
        <dbReference type="SAM" id="Phobius"/>
    </source>
</evidence>
<keyword evidence="1" id="KW-1133">Transmembrane helix</keyword>
<dbReference type="InterPro" id="IPR009936">
    <property type="entry name" value="DUF1468"/>
</dbReference>
<evidence type="ECO:0000313" key="4">
    <source>
        <dbReference type="Proteomes" id="UP001595699"/>
    </source>
</evidence>
<feature type="transmembrane region" description="Helical" evidence="1">
    <location>
        <begin position="97"/>
        <end position="128"/>
    </location>
</feature>
<keyword evidence="1" id="KW-0472">Membrane</keyword>
<proteinExistence type="predicted"/>
<dbReference type="RefSeq" id="WP_205120708.1">
    <property type="nucleotide sequence ID" value="NZ_JAFBCM010000001.1"/>
</dbReference>
<feature type="domain" description="DUF1468" evidence="2">
    <location>
        <begin position="20"/>
        <end position="163"/>
    </location>
</feature>
<keyword evidence="1" id="KW-0812">Transmembrane</keyword>
<dbReference type="EMBL" id="JBHRZH010000012">
    <property type="protein sequence ID" value="MFC3762166.1"/>
    <property type="molecule type" value="Genomic_DNA"/>
</dbReference>
<name>A0ABV7YA28_9ACTN</name>
<evidence type="ECO:0000259" key="2">
    <source>
        <dbReference type="Pfam" id="PF07331"/>
    </source>
</evidence>
<dbReference type="Pfam" id="PF07331">
    <property type="entry name" value="TctB"/>
    <property type="match status" value="1"/>
</dbReference>
<organism evidence="3 4">
    <name type="scientific">Tenggerimyces flavus</name>
    <dbReference type="NCBI Taxonomy" id="1708749"/>
    <lineage>
        <taxon>Bacteria</taxon>
        <taxon>Bacillati</taxon>
        <taxon>Actinomycetota</taxon>
        <taxon>Actinomycetes</taxon>
        <taxon>Propionibacteriales</taxon>
        <taxon>Nocardioidaceae</taxon>
        <taxon>Tenggerimyces</taxon>
    </lineage>
</organism>
<gene>
    <name evidence="3" type="ORF">ACFOUW_15095</name>
</gene>
<feature type="transmembrane region" description="Helical" evidence="1">
    <location>
        <begin position="20"/>
        <end position="40"/>
    </location>
</feature>
<keyword evidence="4" id="KW-1185">Reference proteome</keyword>
<dbReference type="Proteomes" id="UP001595699">
    <property type="component" value="Unassembled WGS sequence"/>
</dbReference>
<evidence type="ECO:0000313" key="3">
    <source>
        <dbReference type="EMBL" id="MFC3762166.1"/>
    </source>
</evidence>
<reference evidence="4" key="1">
    <citation type="journal article" date="2019" name="Int. J. Syst. Evol. Microbiol.">
        <title>The Global Catalogue of Microorganisms (GCM) 10K type strain sequencing project: providing services to taxonomists for standard genome sequencing and annotation.</title>
        <authorList>
            <consortium name="The Broad Institute Genomics Platform"/>
            <consortium name="The Broad Institute Genome Sequencing Center for Infectious Disease"/>
            <person name="Wu L."/>
            <person name="Ma J."/>
        </authorList>
    </citation>
    <scope>NUCLEOTIDE SEQUENCE [LARGE SCALE GENOMIC DNA]</scope>
    <source>
        <strain evidence="4">CGMCC 4.7241</strain>
    </source>
</reference>
<feature type="transmembrane region" description="Helical" evidence="1">
    <location>
        <begin position="140"/>
        <end position="162"/>
    </location>
</feature>
<accession>A0ABV7YA28</accession>
<sequence length="174" mass="18106">MTASESTPEEPARRSWGEFVAVALVGVLGIVVLVGATQITVPGTTNTIGPRFFPYVLGVLLLLVTVLLLIAIARGDRAPMDESEDVDPNARTDWRPVAVIAVAFAAHALLINVVGWPLAVTAMFLVVAKALGAPGWIRPALAGGIVSVAVWLVFVKALGVALPGGVLLELVARV</sequence>
<feature type="transmembrane region" description="Helical" evidence="1">
    <location>
        <begin position="52"/>
        <end position="73"/>
    </location>
</feature>